<dbReference type="InterPro" id="IPR020843">
    <property type="entry name" value="ER"/>
</dbReference>
<dbReference type="SUPFAM" id="SSF50129">
    <property type="entry name" value="GroES-like"/>
    <property type="match status" value="1"/>
</dbReference>
<dbReference type="Gene3D" id="3.90.180.10">
    <property type="entry name" value="Medium-chain alcohol dehydrogenases, catalytic domain"/>
    <property type="match status" value="1"/>
</dbReference>
<comment type="caution">
    <text evidence="3">The sequence shown here is derived from an EMBL/GenBank/DDBJ whole genome shotgun (WGS) entry which is preliminary data.</text>
</comment>
<accession>A0A8H4NWW2</accession>
<organism evidence="3 4">
    <name type="scientific">Fusarium austroafricanum</name>
    <dbReference type="NCBI Taxonomy" id="2364996"/>
    <lineage>
        <taxon>Eukaryota</taxon>
        <taxon>Fungi</taxon>
        <taxon>Dikarya</taxon>
        <taxon>Ascomycota</taxon>
        <taxon>Pezizomycotina</taxon>
        <taxon>Sordariomycetes</taxon>
        <taxon>Hypocreomycetidae</taxon>
        <taxon>Hypocreales</taxon>
        <taxon>Nectriaceae</taxon>
        <taxon>Fusarium</taxon>
        <taxon>Fusarium concolor species complex</taxon>
    </lineage>
</organism>
<dbReference type="Pfam" id="PF13602">
    <property type="entry name" value="ADH_zinc_N_2"/>
    <property type="match status" value="1"/>
</dbReference>
<feature type="domain" description="Enoyl reductase (ER)" evidence="2">
    <location>
        <begin position="20"/>
        <end position="318"/>
    </location>
</feature>
<dbReference type="PANTHER" id="PTHR43482">
    <property type="entry name" value="PROTEIN AST1-RELATED"/>
    <property type="match status" value="1"/>
</dbReference>
<proteinExistence type="predicted"/>
<name>A0A8H4NWW2_9HYPO</name>
<feature type="compositionally biased region" description="Low complexity" evidence="1">
    <location>
        <begin position="482"/>
        <end position="491"/>
    </location>
</feature>
<evidence type="ECO:0000259" key="2">
    <source>
        <dbReference type="SMART" id="SM00829"/>
    </source>
</evidence>
<evidence type="ECO:0000313" key="4">
    <source>
        <dbReference type="Proteomes" id="UP000605986"/>
    </source>
</evidence>
<dbReference type="GO" id="GO:0016491">
    <property type="term" value="F:oxidoreductase activity"/>
    <property type="evidence" value="ECO:0007669"/>
    <property type="project" value="InterPro"/>
</dbReference>
<dbReference type="OrthoDB" id="3509362at2759"/>
<dbReference type="InterPro" id="IPR013154">
    <property type="entry name" value="ADH-like_N"/>
</dbReference>
<dbReference type="PANTHER" id="PTHR43482:SF4">
    <property type="entry name" value="ALCOHOL DEHYDROGENASE, PUTATIVE (AFU_ORTHOLOGUE AFUA_7G06260)-RELATED"/>
    <property type="match status" value="1"/>
</dbReference>
<dbReference type="SMART" id="SM00829">
    <property type="entry name" value="PKS_ER"/>
    <property type="match status" value="1"/>
</dbReference>
<dbReference type="Proteomes" id="UP000605986">
    <property type="component" value="Unassembled WGS sequence"/>
</dbReference>
<reference evidence="3" key="1">
    <citation type="submission" date="2020-01" db="EMBL/GenBank/DDBJ databases">
        <title>Identification and distribution of gene clusters putatively required for synthesis of sphingolipid metabolism inhibitors in phylogenetically diverse species of the filamentous fungus Fusarium.</title>
        <authorList>
            <person name="Kim H.-S."/>
            <person name="Busman M."/>
            <person name="Brown D.W."/>
            <person name="Divon H."/>
            <person name="Uhlig S."/>
            <person name="Proctor R.H."/>
        </authorList>
    </citation>
    <scope>NUCLEOTIDE SEQUENCE</scope>
    <source>
        <strain evidence="3">NRRL 53441</strain>
    </source>
</reference>
<dbReference type="EMBL" id="JAADJG010000334">
    <property type="protein sequence ID" value="KAF4448503.1"/>
    <property type="molecule type" value="Genomic_DNA"/>
</dbReference>
<evidence type="ECO:0000256" key="1">
    <source>
        <dbReference type="SAM" id="MobiDB-lite"/>
    </source>
</evidence>
<evidence type="ECO:0000313" key="3">
    <source>
        <dbReference type="EMBL" id="KAF4448503.1"/>
    </source>
</evidence>
<feature type="region of interest" description="Disordered" evidence="1">
    <location>
        <begin position="481"/>
        <end position="511"/>
    </location>
</feature>
<dbReference type="Gene3D" id="3.40.50.720">
    <property type="entry name" value="NAD(P)-binding Rossmann-like Domain"/>
    <property type="match status" value="1"/>
</dbReference>
<dbReference type="AlphaFoldDB" id="A0A8H4NWW2"/>
<dbReference type="SUPFAM" id="SSF51735">
    <property type="entry name" value="NAD(P)-binding Rossmann-fold domains"/>
    <property type="match status" value="1"/>
</dbReference>
<protein>
    <submittedName>
        <fullName evidence="3">Putative zinc-containing alcohol dehydrogenase</fullName>
    </submittedName>
</protein>
<gene>
    <name evidence="3" type="ORF">F53441_8089</name>
</gene>
<keyword evidence="4" id="KW-1185">Reference proteome</keyword>
<feature type="compositionally biased region" description="Acidic residues" evidence="1">
    <location>
        <begin position="492"/>
        <end position="508"/>
    </location>
</feature>
<dbReference type="CDD" id="cd05289">
    <property type="entry name" value="MDR_like_2"/>
    <property type="match status" value="1"/>
</dbReference>
<sequence>MQAIHIKSSSTAVYSASNPAPPSSLVLCKNAPIPDIKPGQVLVRVHASTVTRDELTWPETYHEEQHIPGYDFAGVVVKAEGPSKFKPGDEVYAMVSTTRGATWAEYAVALEDELAHKPKKLSFAESVTVPLSALTAWQALFVHAGLPEPSAQKHPERKILVTGASGAVGAYIVQLGALAGFHVVAASSSSPRNSSFLQSLGAHDVFEYNELNTQKFDIIVDTVGGKPFAQAWHLVTDTLISVESSSFDFVSSRPVGKEHVNAVFFIVQPSGEQLEKLAKILDDGLVRAFLAHTFALEHAKEAYERASGRMEKRGKVVLLIMRVWKVNVVGEHQSNNPASSTTSVLEFECGFSIYPALLPTPENIQLYKTFLSRLTTAFADKNLLITDADPAFYSLMLSKHPKIPANPEHCNHFLDFRLGFKHGVSGDDLAVQNVKEVYVIAKELFGDRVKFWNGLHRMRCNKQWGYYTPFDVEQAEAEVRRSYSSSSGTESTTDESGFEESGEDEFGPEECVPVEMLQSVILA</sequence>
<dbReference type="InterPro" id="IPR052585">
    <property type="entry name" value="Lipid_raft_assoc_Zn_ADH"/>
</dbReference>
<dbReference type="InterPro" id="IPR036291">
    <property type="entry name" value="NAD(P)-bd_dom_sf"/>
</dbReference>
<dbReference type="InterPro" id="IPR011032">
    <property type="entry name" value="GroES-like_sf"/>
</dbReference>
<dbReference type="Pfam" id="PF08240">
    <property type="entry name" value="ADH_N"/>
    <property type="match status" value="1"/>
</dbReference>